<proteinExistence type="predicted"/>
<dbReference type="EMBL" id="JACQCQ010000002">
    <property type="protein sequence ID" value="MBI3627196.1"/>
    <property type="molecule type" value="Genomic_DNA"/>
</dbReference>
<protein>
    <submittedName>
        <fullName evidence="3">Glycosyltransferase family 4 protein</fullName>
    </submittedName>
</protein>
<organism evidence="3 4">
    <name type="scientific">Candidatus Sungiibacteriota bacterium</name>
    <dbReference type="NCBI Taxonomy" id="2750080"/>
    <lineage>
        <taxon>Bacteria</taxon>
        <taxon>Candidatus Sungiibacteriota</taxon>
    </lineage>
</organism>
<dbReference type="AlphaFoldDB" id="A0A9D6LSC8"/>
<dbReference type="CDD" id="cd03801">
    <property type="entry name" value="GT4_PimA-like"/>
    <property type="match status" value="1"/>
</dbReference>
<comment type="caution">
    <text evidence="3">The sequence shown here is derived from an EMBL/GenBank/DDBJ whole genome shotgun (WGS) entry which is preliminary data.</text>
</comment>
<dbReference type="GO" id="GO:0016757">
    <property type="term" value="F:glycosyltransferase activity"/>
    <property type="evidence" value="ECO:0007669"/>
    <property type="project" value="InterPro"/>
</dbReference>
<evidence type="ECO:0000313" key="3">
    <source>
        <dbReference type="EMBL" id="MBI3627196.1"/>
    </source>
</evidence>
<dbReference type="PANTHER" id="PTHR45947">
    <property type="entry name" value="SULFOQUINOVOSYL TRANSFERASE SQD2"/>
    <property type="match status" value="1"/>
</dbReference>
<gene>
    <name evidence="3" type="ORF">HY220_00390</name>
</gene>
<dbReference type="Proteomes" id="UP000808388">
    <property type="component" value="Unassembled WGS sequence"/>
</dbReference>
<name>A0A9D6LSC8_9BACT</name>
<dbReference type="Pfam" id="PF13579">
    <property type="entry name" value="Glyco_trans_4_4"/>
    <property type="match status" value="1"/>
</dbReference>
<dbReference type="Gene3D" id="3.40.50.2000">
    <property type="entry name" value="Glycogen Phosphorylase B"/>
    <property type="match status" value="2"/>
</dbReference>
<dbReference type="InterPro" id="IPR050194">
    <property type="entry name" value="Glycosyltransferase_grp1"/>
</dbReference>
<dbReference type="InterPro" id="IPR001296">
    <property type="entry name" value="Glyco_trans_1"/>
</dbReference>
<dbReference type="InterPro" id="IPR028098">
    <property type="entry name" value="Glyco_trans_4-like_N"/>
</dbReference>
<reference evidence="3" key="1">
    <citation type="submission" date="2020-07" db="EMBL/GenBank/DDBJ databases">
        <title>Huge and variable diversity of episymbiotic CPR bacteria and DPANN archaea in groundwater ecosystems.</title>
        <authorList>
            <person name="He C.Y."/>
            <person name="Keren R."/>
            <person name="Whittaker M."/>
            <person name="Farag I.F."/>
            <person name="Doudna J."/>
            <person name="Cate J.H.D."/>
            <person name="Banfield J.F."/>
        </authorList>
    </citation>
    <scope>NUCLEOTIDE SEQUENCE</scope>
    <source>
        <strain evidence="3">NC_groundwater_972_Pr1_S-0.2um_49_27</strain>
    </source>
</reference>
<feature type="domain" description="Glycosyl transferase family 1" evidence="1">
    <location>
        <begin position="197"/>
        <end position="339"/>
    </location>
</feature>
<dbReference type="Pfam" id="PF00534">
    <property type="entry name" value="Glycos_transf_1"/>
    <property type="match status" value="1"/>
</dbReference>
<feature type="domain" description="Glycosyltransferase subfamily 4-like N-terminal" evidence="2">
    <location>
        <begin position="89"/>
        <end position="183"/>
    </location>
</feature>
<evidence type="ECO:0000313" key="4">
    <source>
        <dbReference type="Proteomes" id="UP000808388"/>
    </source>
</evidence>
<dbReference type="PANTHER" id="PTHR45947:SF3">
    <property type="entry name" value="SULFOQUINOVOSYL TRANSFERASE SQD2"/>
    <property type="match status" value="1"/>
</dbReference>
<accession>A0A9D6LSC8</accession>
<dbReference type="SUPFAM" id="SSF53756">
    <property type="entry name" value="UDP-Glycosyltransferase/glycogen phosphorylase"/>
    <property type="match status" value="1"/>
</dbReference>
<evidence type="ECO:0000259" key="2">
    <source>
        <dbReference type="Pfam" id="PF13579"/>
    </source>
</evidence>
<sequence>MHHSNALLTGQKKNVLSIGTDEKIFDPASSVRRRVRRYAQGFNSFHIICKTRKKFPVEKFENITLYSVSPRFRPMFFGQMYAVGKGILRSSSQWVITAEDPFETGLAGWLLAQKFGIHLQVQVHTDIFSPYFRRHSLANYIRYLIALFVLPRANCIRVVSARIGNSLEAIGISPRKITILPIWNVFSSEFPHKKVTDDIFTVLFVGRLEKEKGGEVALEAFNHFLSLGGKGKLIFVGAGGEEEYLREKAKSLSTSVQFAGWQYDVLPYYLKADALLSTSFYDGWGMAAADAVSLGVPVVMTDVGLAGEAVIDGVNGFVRPVGDITGLGEALFRIYQDPKILPMNHSKISSIQSFEEYAAQYQELLRSS</sequence>
<evidence type="ECO:0000259" key="1">
    <source>
        <dbReference type="Pfam" id="PF00534"/>
    </source>
</evidence>